<accession>A0A9N7V8H0</accession>
<name>A0A9N7V8H0_PLEPL</name>
<dbReference type="EMBL" id="CADEAL010003458">
    <property type="protein sequence ID" value="CAB1444813.1"/>
    <property type="molecule type" value="Genomic_DNA"/>
</dbReference>
<gene>
    <name evidence="1" type="ORF">PLEPLA_LOCUS32531</name>
</gene>
<dbReference type="Proteomes" id="UP001153269">
    <property type="component" value="Unassembled WGS sequence"/>
</dbReference>
<comment type="caution">
    <text evidence="1">The sequence shown here is derived from an EMBL/GenBank/DDBJ whole genome shotgun (WGS) entry which is preliminary data.</text>
</comment>
<reference evidence="1" key="1">
    <citation type="submission" date="2020-03" db="EMBL/GenBank/DDBJ databases">
        <authorList>
            <person name="Weist P."/>
        </authorList>
    </citation>
    <scope>NUCLEOTIDE SEQUENCE</scope>
</reference>
<dbReference type="AlphaFoldDB" id="A0A9N7V8H0"/>
<proteinExistence type="predicted"/>
<evidence type="ECO:0000313" key="1">
    <source>
        <dbReference type="EMBL" id="CAB1444813.1"/>
    </source>
</evidence>
<organism evidence="1 2">
    <name type="scientific">Pleuronectes platessa</name>
    <name type="common">European plaice</name>
    <dbReference type="NCBI Taxonomy" id="8262"/>
    <lineage>
        <taxon>Eukaryota</taxon>
        <taxon>Metazoa</taxon>
        <taxon>Chordata</taxon>
        <taxon>Craniata</taxon>
        <taxon>Vertebrata</taxon>
        <taxon>Euteleostomi</taxon>
        <taxon>Actinopterygii</taxon>
        <taxon>Neopterygii</taxon>
        <taxon>Teleostei</taxon>
        <taxon>Neoteleostei</taxon>
        <taxon>Acanthomorphata</taxon>
        <taxon>Carangaria</taxon>
        <taxon>Pleuronectiformes</taxon>
        <taxon>Pleuronectoidei</taxon>
        <taxon>Pleuronectidae</taxon>
        <taxon>Pleuronectes</taxon>
    </lineage>
</organism>
<keyword evidence="2" id="KW-1185">Reference proteome</keyword>
<evidence type="ECO:0000313" key="2">
    <source>
        <dbReference type="Proteomes" id="UP001153269"/>
    </source>
</evidence>
<sequence>MVSVTLKEDLQTYGVMPPGPQGEGLCCASWLTSGGVGAFRSKSGSPLDGGDIQSGPMMRIKDCGRWIKEEGRVKKRSEMKKDNDRLTDTTVQGHWPTCQLHCYLMASLVEAGMGEERKTDVEFSIHRALEPMKETAWSSGR</sequence>
<protein>
    <submittedName>
        <fullName evidence="1">Uncharacterized protein</fullName>
    </submittedName>
</protein>